<dbReference type="InterPro" id="IPR039422">
    <property type="entry name" value="MarR/SlyA-like"/>
</dbReference>
<dbReference type="GO" id="GO:0003677">
    <property type="term" value="F:DNA binding"/>
    <property type="evidence" value="ECO:0007669"/>
    <property type="project" value="UniProtKB-KW"/>
</dbReference>
<feature type="domain" description="HTH marR-type" evidence="1">
    <location>
        <begin position="1"/>
        <end position="128"/>
    </location>
</feature>
<sequence length="128" mass="14242">MNGAVADTGLVERWRELQGTYLRTSMAIDRALTAEHGIGLSEFEVLDLVHEAQDPDQPCRMKDLSQLTSMTQSALSRVVDRLYKAGLVDRMTCDDDRRALLVGLTAAGKKLHTKAVVSHRRLLAEHLD</sequence>
<dbReference type="GO" id="GO:0003700">
    <property type="term" value="F:DNA-binding transcription factor activity"/>
    <property type="evidence" value="ECO:0007669"/>
    <property type="project" value="InterPro"/>
</dbReference>
<gene>
    <name evidence="2" type="ORF">BKA15_002339</name>
</gene>
<dbReference type="Proteomes" id="UP000569914">
    <property type="component" value="Unassembled WGS sequence"/>
</dbReference>
<dbReference type="InterPro" id="IPR036390">
    <property type="entry name" value="WH_DNA-bd_sf"/>
</dbReference>
<dbReference type="Gene3D" id="1.10.10.10">
    <property type="entry name" value="Winged helix-like DNA-binding domain superfamily/Winged helix DNA-binding domain"/>
    <property type="match status" value="1"/>
</dbReference>
<dbReference type="GO" id="GO:0006950">
    <property type="term" value="P:response to stress"/>
    <property type="evidence" value="ECO:0007669"/>
    <property type="project" value="TreeGrafter"/>
</dbReference>
<dbReference type="EMBL" id="JACCBU010000001">
    <property type="protein sequence ID" value="NYE71010.1"/>
    <property type="molecule type" value="Genomic_DNA"/>
</dbReference>
<proteinExistence type="predicted"/>
<dbReference type="PANTHER" id="PTHR33164">
    <property type="entry name" value="TRANSCRIPTIONAL REGULATOR, MARR FAMILY"/>
    <property type="match status" value="1"/>
</dbReference>
<evidence type="ECO:0000259" key="1">
    <source>
        <dbReference type="PROSITE" id="PS50995"/>
    </source>
</evidence>
<dbReference type="RefSeq" id="WP_218871220.1">
    <property type="nucleotide sequence ID" value="NZ_JACCBU010000001.1"/>
</dbReference>
<keyword evidence="2" id="KW-0238">DNA-binding</keyword>
<dbReference type="PANTHER" id="PTHR33164:SF99">
    <property type="entry name" value="MARR FAMILY REGULATORY PROTEIN"/>
    <property type="match status" value="1"/>
</dbReference>
<dbReference type="SMART" id="SM00347">
    <property type="entry name" value="HTH_MARR"/>
    <property type="match status" value="1"/>
</dbReference>
<name>A0A7Y9LBU3_9ACTN</name>
<dbReference type="PRINTS" id="PR00598">
    <property type="entry name" value="HTHMARR"/>
</dbReference>
<dbReference type="Pfam" id="PF01047">
    <property type="entry name" value="MarR"/>
    <property type="match status" value="1"/>
</dbReference>
<dbReference type="InterPro" id="IPR000835">
    <property type="entry name" value="HTH_MarR-typ"/>
</dbReference>
<evidence type="ECO:0000313" key="3">
    <source>
        <dbReference type="Proteomes" id="UP000569914"/>
    </source>
</evidence>
<evidence type="ECO:0000313" key="2">
    <source>
        <dbReference type="EMBL" id="NYE71010.1"/>
    </source>
</evidence>
<dbReference type="AlphaFoldDB" id="A0A7Y9LBU3"/>
<dbReference type="InterPro" id="IPR036388">
    <property type="entry name" value="WH-like_DNA-bd_sf"/>
</dbReference>
<protein>
    <submittedName>
        <fullName evidence="2">DNA-binding MarR family transcriptional regulator</fullName>
    </submittedName>
</protein>
<accession>A0A7Y9LBU3</accession>
<dbReference type="PROSITE" id="PS50995">
    <property type="entry name" value="HTH_MARR_2"/>
    <property type="match status" value="1"/>
</dbReference>
<dbReference type="SUPFAM" id="SSF46785">
    <property type="entry name" value="Winged helix' DNA-binding domain"/>
    <property type="match status" value="1"/>
</dbReference>
<reference evidence="2 3" key="1">
    <citation type="submission" date="2020-07" db="EMBL/GenBank/DDBJ databases">
        <title>Sequencing the genomes of 1000 actinobacteria strains.</title>
        <authorList>
            <person name="Klenk H.-P."/>
        </authorList>
    </citation>
    <scope>NUCLEOTIDE SEQUENCE [LARGE SCALE GENOMIC DNA]</scope>
    <source>
        <strain evidence="2 3">DSM 22083</strain>
    </source>
</reference>
<organism evidence="2 3">
    <name type="scientific">Microlunatus parietis</name>
    <dbReference type="NCBI Taxonomy" id="682979"/>
    <lineage>
        <taxon>Bacteria</taxon>
        <taxon>Bacillati</taxon>
        <taxon>Actinomycetota</taxon>
        <taxon>Actinomycetes</taxon>
        <taxon>Propionibacteriales</taxon>
        <taxon>Propionibacteriaceae</taxon>
        <taxon>Microlunatus</taxon>
    </lineage>
</organism>
<keyword evidence="3" id="KW-1185">Reference proteome</keyword>
<comment type="caution">
    <text evidence="2">The sequence shown here is derived from an EMBL/GenBank/DDBJ whole genome shotgun (WGS) entry which is preliminary data.</text>
</comment>